<evidence type="ECO:0000313" key="3">
    <source>
        <dbReference type="EMBL" id="OMJ90406.1"/>
    </source>
</evidence>
<evidence type="ECO:0000313" key="4">
    <source>
        <dbReference type="Proteomes" id="UP000187209"/>
    </source>
</evidence>
<comment type="caution">
    <text evidence="3">The sequence shown here is derived from an EMBL/GenBank/DDBJ whole genome shotgun (WGS) entry which is preliminary data.</text>
</comment>
<evidence type="ECO:0000256" key="2">
    <source>
        <dbReference type="SAM" id="Phobius"/>
    </source>
</evidence>
<reference evidence="3 4" key="1">
    <citation type="submission" date="2016-11" db="EMBL/GenBank/DDBJ databases">
        <title>The macronuclear genome of Stentor coeruleus: a giant cell with tiny introns.</title>
        <authorList>
            <person name="Slabodnick M."/>
            <person name="Ruby J.G."/>
            <person name="Reiff S.B."/>
            <person name="Swart E.C."/>
            <person name="Gosai S."/>
            <person name="Prabakaran S."/>
            <person name="Witkowska E."/>
            <person name="Larue G.E."/>
            <person name="Fisher S."/>
            <person name="Freeman R.M."/>
            <person name="Gunawardena J."/>
            <person name="Chu W."/>
            <person name="Stover N.A."/>
            <person name="Gregory B.D."/>
            <person name="Nowacki M."/>
            <person name="Derisi J."/>
            <person name="Roy S.W."/>
            <person name="Marshall W.F."/>
            <person name="Sood P."/>
        </authorList>
    </citation>
    <scope>NUCLEOTIDE SEQUENCE [LARGE SCALE GENOMIC DNA]</scope>
    <source>
        <strain evidence="3">WM001</strain>
    </source>
</reference>
<name>A0A1R2CN65_9CILI</name>
<organism evidence="3 4">
    <name type="scientific">Stentor coeruleus</name>
    <dbReference type="NCBI Taxonomy" id="5963"/>
    <lineage>
        <taxon>Eukaryota</taxon>
        <taxon>Sar</taxon>
        <taxon>Alveolata</taxon>
        <taxon>Ciliophora</taxon>
        <taxon>Postciliodesmatophora</taxon>
        <taxon>Heterotrichea</taxon>
        <taxon>Heterotrichida</taxon>
        <taxon>Stentoridae</taxon>
        <taxon>Stentor</taxon>
    </lineage>
</organism>
<dbReference type="AlphaFoldDB" id="A0A1R2CN65"/>
<keyword evidence="2" id="KW-0472">Membrane</keyword>
<proteinExistence type="predicted"/>
<keyword evidence="1" id="KW-0175">Coiled coil</keyword>
<dbReference type="Proteomes" id="UP000187209">
    <property type="component" value="Unassembled WGS sequence"/>
</dbReference>
<protein>
    <submittedName>
        <fullName evidence="3">Uncharacterized protein</fullName>
    </submittedName>
</protein>
<keyword evidence="4" id="KW-1185">Reference proteome</keyword>
<gene>
    <name evidence="3" type="ORF">SteCoe_7211</name>
</gene>
<dbReference type="EMBL" id="MPUH01000103">
    <property type="protein sequence ID" value="OMJ90406.1"/>
    <property type="molecule type" value="Genomic_DNA"/>
</dbReference>
<evidence type="ECO:0000256" key="1">
    <source>
        <dbReference type="SAM" id="Coils"/>
    </source>
</evidence>
<keyword evidence="2" id="KW-0812">Transmembrane</keyword>
<accession>A0A1R2CN65</accession>
<feature type="transmembrane region" description="Helical" evidence="2">
    <location>
        <begin position="170"/>
        <end position="194"/>
    </location>
</feature>
<keyword evidence="2" id="KW-1133">Transmembrane helix</keyword>
<feature type="coiled-coil region" evidence="1">
    <location>
        <begin position="236"/>
        <end position="263"/>
    </location>
</feature>
<sequence length="264" mass="30921">MFRKFLDKLKNTKLDTFQKTTQTEAKKFIFTAKEYQNKLKKDLEKNWDTKKLYENFPSAKVTWEKISKNLNFKQLEENYSKKRDKITENIESKAKKATESLKKMGKESTNVPKVVKSGMTDFLKDTKSFFEESFTMSKNHISNYMKGNDKYFKYKFGQASGFFDKSKRKLLLIGAGIVFIYAVGANIPHAIVVYKLSNEAIKRAEKVRDEVYNEKQIKNQSDVITSVAVQEKVEKSNEKEKIFEELRNDMEKIRQDSDNLLKAE</sequence>